<dbReference type="AlphaFoldDB" id="A0A837C9B5"/>
<organism evidence="1 2">
    <name type="scientific">Bradyrhizobium diazoefficiens SEMIA 5080</name>
    <dbReference type="NCBI Taxonomy" id="754504"/>
    <lineage>
        <taxon>Bacteria</taxon>
        <taxon>Pseudomonadati</taxon>
        <taxon>Pseudomonadota</taxon>
        <taxon>Alphaproteobacteria</taxon>
        <taxon>Hyphomicrobiales</taxon>
        <taxon>Nitrobacteraceae</taxon>
        <taxon>Bradyrhizobium</taxon>
    </lineage>
</organism>
<dbReference type="Proteomes" id="UP000024900">
    <property type="component" value="Unassembled WGS sequence"/>
</dbReference>
<comment type="caution">
    <text evidence="1">The sequence shown here is derived from an EMBL/GenBank/DDBJ whole genome shotgun (WGS) entry which is preliminary data.</text>
</comment>
<protein>
    <submittedName>
        <fullName evidence="1">Uncharacterized protein</fullName>
    </submittedName>
</protein>
<reference evidence="1 2" key="1">
    <citation type="journal article" date="2014" name="BMC Genomics">
        <title>Comparative genomics of Bradyrhizobium japonicum CPAC 15 and Bradyrhizobium diazoefficiens CPAC 7: elite model strains for understanding symbiotic performance with soybean.</title>
        <authorList>
            <person name="Siqueira A.F."/>
            <person name="Ormeno-Orrillo E."/>
            <person name="Souza R.C."/>
            <person name="Rodrigues E.P."/>
            <person name="Almeida L.G."/>
            <person name="Barcellos F.G."/>
            <person name="Batista J.S."/>
            <person name="Nakatami A.S."/>
            <person name="Martinez-Romero E."/>
            <person name="Vasconcelos A.T."/>
            <person name="Hungria M."/>
        </authorList>
    </citation>
    <scope>NUCLEOTIDE SEQUENCE [LARGE SCALE GENOMIC DNA]</scope>
    <source>
        <strain evidence="1 2">SEMIA 5080</strain>
    </source>
</reference>
<accession>A0A837C9B5</accession>
<sequence length="84" mass="9238">MRRRRTGFCCGDRRPFAGATVYFAVRSRPSAAFRSTKEFIKDTFLFSLQLADGSASVPTGFVTLTRSKTSARAEQKNGAALARL</sequence>
<evidence type="ECO:0000313" key="1">
    <source>
        <dbReference type="EMBL" id="KGJ65618.1"/>
    </source>
</evidence>
<proteinExistence type="predicted"/>
<evidence type="ECO:0000313" key="2">
    <source>
        <dbReference type="Proteomes" id="UP000024900"/>
    </source>
</evidence>
<gene>
    <name evidence="1" type="ORF">BJA5080_08303</name>
</gene>
<dbReference type="EMBL" id="ADOU02000007">
    <property type="protein sequence ID" value="KGJ65618.1"/>
    <property type="molecule type" value="Genomic_DNA"/>
</dbReference>
<name>A0A837C9B5_9BRAD</name>